<dbReference type="RefSeq" id="WP_183459211.1">
    <property type="nucleotide sequence ID" value="NZ_CP050296.1"/>
</dbReference>
<sequence length="54" mass="5892">MGADLLSELVTALKSLRRVAVWDEDTDRGEFDAALAQADAAIAKLERAQAFQNE</sequence>
<proteinExistence type="predicted"/>
<reference evidence="2" key="1">
    <citation type="journal article" date="2020" name="Mol. Plant Microbe">
        <title>Rhizobial microsymbionts of the narrowly endemic Oxytropis species growing in Kamchatka are characterized by significant genetic diversity and possess a set of genes that are associated with T3SS and T6SS secretion systems and can affect the development of symbiosis.</title>
        <authorList>
            <person name="Safronova V."/>
            <person name="Guro P."/>
            <person name="Sazanova A."/>
            <person name="Kuznetsova I."/>
            <person name="Belimov A."/>
            <person name="Yakubov V."/>
            <person name="Chirak E."/>
            <person name="Afonin A."/>
            <person name="Gogolev Y."/>
            <person name="Andronov E."/>
            <person name="Tikhonovich I."/>
        </authorList>
    </citation>
    <scope>NUCLEOTIDE SEQUENCE [LARGE SCALE GENOMIC DNA]</scope>
    <source>
        <strain evidence="2">583</strain>
    </source>
</reference>
<dbReference type="AlphaFoldDB" id="A0A7G6T0S7"/>
<dbReference type="EMBL" id="CP050296">
    <property type="protein sequence ID" value="QND60359.1"/>
    <property type="molecule type" value="Genomic_DNA"/>
</dbReference>
<evidence type="ECO:0000313" key="1">
    <source>
        <dbReference type="EMBL" id="QND60359.1"/>
    </source>
</evidence>
<evidence type="ECO:0000313" key="2">
    <source>
        <dbReference type="Proteomes" id="UP000515465"/>
    </source>
</evidence>
<accession>A0A7G6T0S7</accession>
<organism evidence="1 2">
    <name type="scientific">Mesorhizobium huakuii</name>
    <dbReference type="NCBI Taxonomy" id="28104"/>
    <lineage>
        <taxon>Bacteria</taxon>
        <taxon>Pseudomonadati</taxon>
        <taxon>Pseudomonadota</taxon>
        <taxon>Alphaproteobacteria</taxon>
        <taxon>Hyphomicrobiales</taxon>
        <taxon>Phyllobacteriaceae</taxon>
        <taxon>Mesorhizobium</taxon>
    </lineage>
</organism>
<protein>
    <submittedName>
        <fullName evidence="1">Uncharacterized protein</fullName>
    </submittedName>
</protein>
<gene>
    <name evidence="1" type="ORF">HB778_30295</name>
</gene>
<name>A0A7G6T0S7_9HYPH</name>
<dbReference type="Proteomes" id="UP000515465">
    <property type="component" value="Chromosome"/>
</dbReference>